<protein>
    <submittedName>
        <fullName evidence="3">Uncharacterized protein</fullName>
    </submittedName>
</protein>
<dbReference type="Proteomes" id="UP000663870">
    <property type="component" value="Unassembled WGS sequence"/>
</dbReference>
<reference evidence="3" key="1">
    <citation type="submission" date="2021-02" db="EMBL/GenBank/DDBJ databases">
        <authorList>
            <person name="Nowell W R."/>
        </authorList>
    </citation>
    <scope>NUCLEOTIDE SEQUENCE</scope>
</reference>
<feature type="compositionally biased region" description="Basic residues" evidence="1">
    <location>
        <begin position="923"/>
        <end position="936"/>
    </location>
</feature>
<proteinExistence type="predicted"/>
<sequence>MQDLIYEDGDIDADDDWQTSASTSTVFQQHEKITFKTIQKQYTLFLLEMREQHMLPQGIIQNITTSILNLFDMTIDLIEEKAKEENINEQQSSTTMISTNSIRKTIKKIEELITFSTKNEYQFIKSCKSFFDYTPPIENLISSKDEKKEYSYHVSIKDSLKKILEKDEMIPLLINNIQDQNEITQADSDLMFSFRHGIRGNKINKKSFLIQLYVDGIGVTNPIGPRKGLHNITMVYFLLEDIPDIFRSTLQCINLAAICYTKYLNNNEKMKKFYALIVNDLNGLQSTGLIINTFNSQIYFTFTTIAADNLAAHEVAGFQETFSSGHFCQRCLISYENRLVSLADVDIIPRVNVKHQYYLQLLNELPSRKSVFGVVGPSPFDELINFDPTQCFPGDIMHDFFEGVCPLIVIAMLKEASNLKLITYAGIQERTESFSYGAFDSLDRPQPIQVKHFHKNCINGTAAQKYCLFRLFPIVFADITARLKTFKIYLVLREMLDMVLALPVRKSWLPYIETLAISFQKEQIDGETLFYMNDFDLLKPFKLSYKNQLLFLTEREKLFLTKTIKESPTSSSTTHETTANVVNDIVQETSEYNDVVQLSADLTAVTPPISTNSSISVKLLPDPYVVPDLPDQVKHAITNKEMEKFEKLCNFRSIVIDAIFYDLKTNYDLIYPTKTQYSTIVNGLLNHLGVEYDTKKMVSERHQYLLQNYEHSLLQNSWRESLISKFKRERQNLTPATPLPTIQVVDDHLNIYLDWTFICTSKSIEESIAILIGLYSLMDLKFNTYRVAARFFYAYLMNDQQKQPNNIRKIFKEHIIELVCNPISSVQLQHQYQSSIQLQHQSPSSVEQIKEINNNKDFFPDDRDDRVHDLVIDNEENDEQQININISTSKTILMKSTPKSCRKRKANHLPENTDLGEEENTPPRKKLTNSKQTKRH</sequence>
<keyword evidence="4" id="KW-1185">Reference proteome</keyword>
<dbReference type="Proteomes" id="UP000663854">
    <property type="component" value="Unassembled WGS sequence"/>
</dbReference>
<comment type="caution">
    <text evidence="3">The sequence shown here is derived from an EMBL/GenBank/DDBJ whole genome shotgun (WGS) entry which is preliminary data.</text>
</comment>
<accession>A0A815WWE8</accession>
<feature type="region of interest" description="Disordered" evidence="1">
    <location>
        <begin position="895"/>
        <end position="936"/>
    </location>
</feature>
<dbReference type="EMBL" id="CAJNOH010002117">
    <property type="protein sequence ID" value="CAF1273509.1"/>
    <property type="molecule type" value="Genomic_DNA"/>
</dbReference>
<gene>
    <name evidence="3" type="ORF">JXQ802_LOCUS43774</name>
    <name evidence="2" type="ORF">PYM288_LOCUS28507</name>
</gene>
<evidence type="ECO:0000313" key="4">
    <source>
        <dbReference type="Proteomes" id="UP000663870"/>
    </source>
</evidence>
<evidence type="ECO:0000256" key="1">
    <source>
        <dbReference type="SAM" id="MobiDB-lite"/>
    </source>
</evidence>
<organism evidence="3 4">
    <name type="scientific">Rotaria sordida</name>
    <dbReference type="NCBI Taxonomy" id="392033"/>
    <lineage>
        <taxon>Eukaryota</taxon>
        <taxon>Metazoa</taxon>
        <taxon>Spiralia</taxon>
        <taxon>Gnathifera</taxon>
        <taxon>Rotifera</taxon>
        <taxon>Eurotatoria</taxon>
        <taxon>Bdelloidea</taxon>
        <taxon>Philodinida</taxon>
        <taxon>Philodinidae</taxon>
        <taxon>Rotaria</taxon>
    </lineage>
</organism>
<dbReference type="EMBL" id="CAJNOL010003232">
    <property type="protein sequence ID" value="CAF1552949.1"/>
    <property type="molecule type" value="Genomic_DNA"/>
</dbReference>
<name>A0A815WWE8_9BILA</name>
<evidence type="ECO:0000313" key="2">
    <source>
        <dbReference type="EMBL" id="CAF1273509.1"/>
    </source>
</evidence>
<dbReference type="AlphaFoldDB" id="A0A815WWE8"/>
<evidence type="ECO:0000313" key="3">
    <source>
        <dbReference type="EMBL" id="CAF1552949.1"/>
    </source>
</evidence>